<protein>
    <recommendedName>
        <fullName evidence="4">Amidase domain-containing protein</fullName>
    </recommendedName>
</protein>
<dbReference type="Gene3D" id="3.90.1300.10">
    <property type="entry name" value="Amidase signature (AS) domain"/>
    <property type="match status" value="1"/>
</dbReference>
<evidence type="ECO:0000256" key="3">
    <source>
        <dbReference type="PIRSR" id="PIRSR001221-1"/>
    </source>
</evidence>
<name>A0A8H5HH22_9AGAR</name>
<evidence type="ECO:0000256" key="2">
    <source>
        <dbReference type="ARBA" id="ARBA00022801"/>
    </source>
</evidence>
<keyword evidence="2" id="KW-0378">Hydrolase</keyword>
<evidence type="ECO:0000313" key="6">
    <source>
        <dbReference type="Proteomes" id="UP000565441"/>
    </source>
</evidence>
<proteinExistence type="inferred from homology"/>
<dbReference type="GO" id="GO:0016787">
    <property type="term" value="F:hydrolase activity"/>
    <property type="evidence" value="ECO:0007669"/>
    <property type="project" value="UniProtKB-KW"/>
</dbReference>
<evidence type="ECO:0000259" key="4">
    <source>
        <dbReference type="Pfam" id="PF01425"/>
    </source>
</evidence>
<dbReference type="Proteomes" id="UP000565441">
    <property type="component" value="Unassembled WGS sequence"/>
</dbReference>
<dbReference type="PANTHER" id="PTHR46072:SF10">
    <property type="entry name" value="ACETAMIDASE"/>
    <property type="match status" value="1"/>
</dbReference>
<dbReference type="InterPro" id="IPR036928">
    <property type="entry name" value="AS_sf"/>
</dbReference>
<dbReference type="PIRSF" id="PIRSF001221">
    <property type="entry name" value="Amidase_fungi"/>
    <property type="match status" value="1"/>
</dbReference>
<accession>A0A8H5HH22</accession>
<feature type="domain" description="Amidase" evidence="4">
    <location>
        <begin position="64"/>
        <end position="548"/>
    </location>
</feature>
<sequence>MFFSFFSNTHWNACFRKQTERESAIVCLPPVYNTPLSLPEQKIHALSLSQLVSGCNAGQIAPSEIMLAYGKKALVAHAATNCITDIMFEEALRIPSVANWPHSTDPESSFALDNTHDRSLLGVPVSIKDTINIAGHDTTIGYSRNVGRPASTSSAIVRLLKDAGALVHAKTTVSAGLLGLETVSDVFGLTTNPYKKSHTAGASTGGGAALLACRGSKIEIGTDLAGSVRIPAHFCGIWSLKGSVGRFPSWGSVSSMVGLEGMPVVSAPMAGNLADLEEFWKRVCIPLPWRPTNLREDGTKLKWGVMMEDGECPALTTVAIRALTMVATALRKQGHEVVEFSPPDVFHGLKIAYQLIFSDGGEQLRTSLSPYEVFAKASTSVLNLLALPRLVKRLIAYFMRKSGDSTSADLYDIMHPKSVVEVRNLVDQREAYRAAWNDKWTENGLDFILTVPHPFPAFKNGESEKVNLMTAGFTCIFSLLDYTAGVLPVTFVDKEIDRLPPGFFASEECASMCTVAKEAYSVYDAEGMHGLPMGVQVVGRRLEEERVLEGMKVIEDALKQQGTVFVGQVKT</sequence>
<dbReference type="PANTHER" id="PTHR46072">
    <property type="entry name" value="AMIDASE-RELATED-RELATED"/>
    <property type="match status" value="1"/>
</dbReference>
<dbReference type="OrthoDB" id="6428749at2759"/>
<feature type="active site" description="Charge relay system" evidence="3">
    <location>
        <position position="128"/>
    </location>
</feature>
<dbReference type="AlphaFoldDB" id="A0A8H5HH22"/>
<gene>
    <name evidence="5" type="ORF">D9615_004896</name>
</gene>
<feature type="active site" description="Charge relay system" evidence="3">
    <location>
        <position position="203"/>
    </location>
</feature>
<comment type="similarity">
    <text evidence="1">Belongs to the amidase family.</text>
</comment>
<evidence type="ECO:0000313" key="5">
    <source>
        <dbReference type="EMBL" id="KAF5383178.1"/>
    </source>
</evidence>
<dbReference type="Pfam" id="PF01425">
    <property type="entry name" value="Amidase"/>
    <property type="match status" value="1"/>
</dbReference>
<dbReference type="EMBL" id="JAACJP010000007">
    <property type="protein sequence ID" value="KAF5383178.1"/>
    <property type="molecule type" value="Genomic_DNA"/>
</dbReference>
<organism evidence="5 6">
    <name type="scientific">Tricholomella constricta</name>
    <dbReference type="NCBI Taxonomy" id="117010"/>
    <lineage>
        <taxon>Eukaryota</taxon>
        <taxon>Fungi</taxon>
        <taxon>Dikarya</taxon>
        <taxon>Basidiomycota</taxon>
        <taxon>Agaricomycotina</taxon>
        <taxon>Agaricomycetes</taxon>
        <taxon>Agaricomycetidae</taxon>
        <taxon>Agaricales</taxon>
        <taxon>Tricholomatineae</taxon>
        <taxon>Lyophyllaceae</taxon>
        <taxon>Tricholomella</taxon>
    </lineage>
</organism>
<feature type="active site" description="Acyl-ester intermediate" evidence="3">
    <location>
        <position position="227"/>
    </location>
</feature>
<reference evidence="5 6" key="1">
    <citation type="journal article" date="2020" name="ISME J.">
        <title>Uncovering the hidden diversity of litter-decomposition mechanisms in mushroom-forming fungi.</title>
        <authorList>
            <person name="Floudas D."/>
            <person name="Bentzer J."/>
            <person name="Ahren D."/>
            <person name="Johansson T."/>
            <person name="Persson P."/>
            <person name="Tunlid A."/>
        </authorList>
    </citation>
    <scope>NUCLEOTIDE SEQUENCE [LARGE SCALE GENOMIC DNA]</scope>
    <source>
        <strain evidence="5 6">CBS 661.87</strain>
    </source>
</reference>
<dbReference type="InterPro" id="IPR023631">
    <property type="entry name" value="Amidase_dom"/>
</dbReference>
<keyword evidence="6" id="KW-1185">Reference proteome</keyword>
<evidence type="ECO:0000256" key="1">
    <source>
        <dbReference type="ARBA" id="ARBA00009199"/>
    </source>
</evidence>
<dbReference type="SUPFAM" id="SSF75304">
    <property type="entry name" value="Amidase signature (AS) enzymes"/>
    <property type="match status" value="1"/>
</dbReference>
<comment type="caution">
    <text evidence="5">The sequence shown here is derived from an EMBL/GenBank/DDBJ whole genome shotgun (WGS) entry which is preliminary data.</text>
</comment>